<organism evidence="2 3">
    <name type="scientific">Araneus ventricosus</name>
    <name type="common">Orbweaver spider</name>
    <name type="synonym">Epeira ventricosa</name>
    <dbReference type="NCBI Taxonomy" id="182803"/>
    <lineage>
        <taxon>Eukaryota</taxon>
        <taxon>Metazoa</taxon>
        <taxon>Ecdysozoa</taxon>
        <taxon>Arthropoda</taxon>
        <taxon>Chelicerata</taxon>
        <taxon>Arachnida</taxon>
        <taxon>Araneae</taxon>
        <taxon>Araneomorphae</taxon>
        <taxon>Entelegynae</taxon>
        <taxon>Araneoidea</taxon>
        <taxon>Araneidae</taxon>
        <taxon>Araneus</taxon>
    </lineage>
</organism>
<gene>
    <name evidence="2" type="ORF">AVEN_204022_1</name>
</gene>
<dbReference type="Proteomes" id="UP000499080">
    <property type="component" value="Unassembled WGS sequence"/>
</dbReference>
<keyword evidence="1" id="KW-0472">Membrane</keyword>
<proteinExistence type="predicted"/>
<name>A0A4Y2QTX6_ARAVE</name>
<evidence type="ECO:0000313" key="2">
    <source>
        <dbReference type="EMBL" id="GBN66854.1"/>
    </source>
</evidence>
<dbReference type="AlphaFoldDB" id="A0A4Y2QTX6"/>
<evidence type="ECO:0000313" key="3">
    <source>
        <dbReference type="Proteomes" id="UP000499080"/>
    </source>
</evidence>
<keyword evidence="1" id="KW-1133">Transmembrane helix</keyword>
<reference evidence="2 3" key="1">
    <citation type="journal article" date="2019" name="Sci. Rep.">
        <title>Orb-weaving spider Araneus ventricosus genome elucidates the spidroin gene catalogue.</title>
        <authorList>
            <person name="Kono N."/>
            <person name="Nakamura H."/>
            <person name="Ohtoshi R."/>
            <person name="Moran D.A.P."/>
            <person name="Shinohara A."/>
            <person name="Yoshida Y."/>
            <person name="Fujiwara M."/>
            <person name="Mori M."/>
            <person name="Tomita M."/>
            <person name="Arakawa K."/>
        </authorList>
    </citation>
    <scope>NUCLEOTIDE SEQUENCE [LARGE SCALE GENOMIC DNA]</scope>
</reference>
<accession>A0A4Y2QTX6</accession>
<dbReference type="EMBL" id="BGPR01014826">
    <property type="protein sequence ID" value="GBN66854.1"/>
    <property type="molecule type" value="Genomic_DNA"/>
</dbReference>
<comment type="caution">
    <text evidence="2">The sequence shown here is derived from an EMBL/GenBank/DDBJ whole genome shotgun (WGS) entry which is preliminary data.</text>
</comment>
<keyword evidence="3" id="KW-1185">Reference proteome</keyword>
<feature type="transmembrane region" description="Helical" evidence="1">
    <location>
        <begin position="15"/>
        <end position="41"/>
    </location>
</feature>
<keyword evidence="1" id="KW-0812">Transmembrane</keyword>
<protein>
    <submittedName>
        <fullName evidence="2">Uncharacterized protein</fullName>
    </submittedName>
</protein>
<evidence type="ECO:0000256" key="1">
    <source>
        <dbReference type="SAM" id="Phobius"/>
    </source>
</evidence>
<sequence>MDSSCSRYSSTQICLALVLIPLSLLHILVASTRICFGFLLIPLPLHHFFVDSSCSDCSSTRICLVLYLPALLFFSSCFASSPDSLITNVPSFRQRHCEILFLTTTRFQQP</sequence>